<dbReference type="AlphaFoldDB" id="A0A7W6CIV0"/>
<name>A0A7W6CIV0_9SPHN</name>
<evidence type="ECO:0000313" key="1">
    <source>
        <dbReference type="EMBL" id="MBB3955459.1"/>
    </source>
</evidence>
<sequence length="31" mass="3451">MNARVWTLALPLLSALRDGFGEWVSDAAFEN</sequence>
<dbReference type="EMBL" id="JACIDX010000008">
    <property type="protein sequence ID" value="MBB3955459.1"/>
    <property type="molecule type" value="Genomic_DNA"/>
</dbReference>
<protein>
    <submittedName>
        <fullName evidence="1">Uncharacterized protein</fullName>
    </submittedName>
</protein>
<proteinExistence type="predicted"/>
<dbReference type="Proteomes" id="UP000548867">
    <property type="component" value="Unassembled WGS sequence"/>
</dbReference>
<reference evidence="1 2" key="1">
    <citation type="submission" date="2020-08" db="EMBL/GenBank/DDBJ databases">
        <title>Genomic Encyclopedia of Type Strains, Phase IV (KMG-IV): sequencing the most valuable type-strain genomes for metagenomic binning, comparative biology and taxonomic classification.</title>
        <authorList>
            <person name="Goeker M."/>
        </authorList>
    </citation>
    <scope>NUCLEOTIDE SEQUENCE [LARGE SCALE GENOMIC DNA]</scope>
    <source>
        <strain evidence="1 2">DSM 27057</strain>
    </source>
</reference>
<comment type="caution">
    <text evidence="1">The sequence shown here is derived from an EMBL/GenBank/DDBJ whole genome shotgun (WGS) entry which is preliminary data.</text>
</comment>
<accession>A0A7W6CIV0</accession>
<organism evidence="1 2">
    <name type="scientific">Novosphingobium sediminicola</name>
    <dbReference type="NCBI Taxonomy" id="563162"/>
    <lineage>
        <taxon>Bacteria</taxon>
        <taxon>Pseudomonadati</taxon>
        <taxon>Pseudomonadota</taxon>
        <taxon>Alphaproteobacteria</taxon>
        <taxon>Sphingomonadales</taxon>
        <taxon>Sphingomonadaceae</taxon>
        <taxon>Novosphingobium</taxon>
    </lineage>
</organism>
<evidence type="ECO:0000313" key="2">
    <source>
        <dbReference type="Proteomes" id="UP000548867"/>
    </source>
</evidence>
<keyword evidence="2" id="KW-1185">Reference proteome</keyword>
<gene>
    <name evidence="1" type="ORF">GGR38_002413</name>
</gene>